<dbReference type="InterPro" id="IPR005691">
    <property type="entry name" value="Tic20"/>
</dbReference>
<dbReference type="PANTHER" id="PTHR33510:SF5">
    <property type="entry name" value="PROTEIN TIC 20-II, CHLOROPLASTIC"/>
    <property type="match status" value="1"/>
</dbReference>
<comment type="function">
    <text evidence="7">Involved in protein precursor import into chloroplasts.</text>
</comment>
<dbReference type="OMA" id="IFACLPY"/>
<dbReference type="OrthoDB" id="414558at2759"/>
<evidence type="ECO:0000256" key="2">
    <source>
        <dbReference type="ARBA" id="ARBA00009596"/>
    </source>
</evidence>
<keyword evidence="5 7" id="KW-1133">Transmembrane helix</keyword>
<dbReference type="AlphaFoldDB" id="A0A8T2RDS6"/>
<comment type="subcellular location">
    <subcellularLocation>
        <location evidence="1">Plastid</location>
        <location evidence="1">Chloroplast inner membrane</location>
        <topology evidence="1">Multi-pass membrane protein</topology>
    </subcellularLocation>
    <subcellularLocation>
        <location evidence="7">Plastid</location>
        <location evidence="7">Chloroplast membrane</location>
        <topology evidence="7">Multi-pass membrane protein</topology>
    </subcellularLocation>
</comment>
<keyword evidence="9" id="KW-1185">Reference proteome</keyword>
<feature type="transmembrane region" description="Helical" evidence="7">
    <location>
        <begin position="178"/>
        <end position="201"/>
    </location>
</feature>
<keyword evidence="7" id="KW-0150">Chloroplast</keyword>
<feature type="transmembrane region" description="Helical" evidence="7">
    <location>
        <begin position="144"/>
        <end position="166"/>
    </location>
</feature>
<evidence type="ECO:0000313" key="9">
    <source>
        <dbReference type="Proteomes" id="UP000825935"/>
    </source>
</evidence>
<evidence type="ECO:0000313" key="8">
    <source>
        <dbReference type="EMBL" id="KAH7294602.1"/>
    </source>
</evidence>
<comment type="similarity">
    <text evidence="2 7">Belongs to the Tic20 family.</text>
</comment>
<gene>
    <name evidence="8" type="ORF">KP509_27G009300</name>
</gene>
<organism evidence="8 9">
    <name type="scientific">Ceratopteris richardii</name>
    <name type="common">Triangle waterfern</name>
    <dbReference type="NCBI Taxonomy" id="49495"/>
    <lineage>
        <taxon>Eukaryota</taxon>
        <taxon>Viridiplantae</taxon>
        <taxon>Streptophyta</taxon>
        <taxon>Embryophyta</taxon>
        <taxon>Tracheophyta</taxon>
        <taxon>Polypodiopsida</taxon>
        <taxon>Polypodiidae</taxon>
        <taxon>Polypodiales</taxon>
        <taxon>Pteridineae</taxon>
        <taxon>Pteridaceae</taxon>
        <taxon>Parkerioideae</taxon>
        <taxon>Ceratopteris</taxon>
    </lineage>
</organism>
<dbReference type="PANTHER" id="PTHR33510">
    <property type="entry name" value="PROTEIN TIC 20-II, CHLOROPLASTIC"/>
    <property type="match status" value="1"/>
</dbReference>
<evidence type="ECO:0000256" key="6">
    <source>
        <dbReference type="ARBA" id="ARBA00023136"/>
    </source>
</evidence>
<dbReference type="GO" id="GO:0009706">
    <property type="term" value="C:chloroplast inner membrane"/>
    <property type="evidence" value="ECO:0007669"/>
    <property type="project" value="UniProtKB-SubCell"/>
</dbReference>
<name>A0A8T2RDS6_CERRI</name>
<dbReference type="Proteomes" id="UP000825935">
    <property type="component" value="Chromosome 27"/>
</dbReference>
<comment type="caution">
    <text evidence="7">Lacks conserved residue(s) required for the propagation of feature annotation.</text>
</comment>
<dbReference type="EMBL" id="CM035432">
    <property type="protein sequence ID" value="KAH7294602.1"/>
    <property type="molecule type" value="Genomic_DNA"/>
</dbReference>
<sequence length="219" mass="24361">MAHIAHCQGIAKTSLTSSSILPQIPSLPSSFLRRPRPLSYSFHYGVKDKSKRILSLTVYARGEDNDADIADRIISASAYLLPLFDGFQYGRYFLAQFPQAQVAMKPLYPILRIYTSTPFASIAVFFSFYFLVVRNPNFNRYVRFNTMQAVMLDVLLILPGLTEGIYHPQGGVGLEVLIVFYNTVFLFLVACFLVGSGSCLLGKTPRLPLVADAADAQVM</sequence>
<feature type="transmembrane region" description="Helical" evidence="7">
    <location>
        <begin position="113"/>
        <end position="132"/>
    </location>
</feature>
<keyword evidence="4" id="KW-1001">Plastid inner membrane</keyword>
<evidence type="ECO:0000256" key="7">
    <source>
        <dbReference type="RuleBase" id="RU367003"/>
    </source>
</evidence>
<accession>A0A8T2RDS6</accession>
<keyword evidence="7" id="KW-0934">Plastid</keyword>
<evidence type="ECO:0000256" key="1">
    <source>
        <dbReference type="ARBA" id="ARBA00004478"/>
    </source>
</evidence>
<protein>
    <recommendedName>
        <fullName evidence="7">Protein TIC 20</fullName>
    </recommendedName>
</protein>
<evidence type="ECO:0000256" key="5">
    <source>
        <dbReference type="ARBA" id="ARBA00022989"/>
    </source>
</evidence>
<keyword evidence="3 7" id="KW-0812">Transmembrane</keyword>
<evidence type="ECO:0000256" key="3">
    <source>
        <dbReference type="ARBA" id="ARBA00022692"/>
    </source>
</evidence>
<dbReference type="Pfam" id="PF16166">
    <property type="entry name" value="TIC20"/>
    <property type="match status" value="1"/>
</dbReference>
<comment type="caution">
    <text evidence="8">The sequence shown here is derived from an EMBL/GenBank/DDBJ whole genome shotgun (WGS) entry which is preliminary data.</text>
</comment>
<keyword evidence="6 7" id="KW-0472">Membrane</keyword>
<proteinExistence type="inferred from homology"/>
<reference evidence="8 9" key="1">
    <citation type="submission" date="2021-08" db="EMBL/GenBank/DDBJ databases">
        <title>WGS assembly of Ceratopteris richardii.</title>
        <authorList>
            <person name="Marchant D.B."/>
            <person name="Chen G."/>
            <person name="Jenkins J."/>
            <person name="Shu S."/>
            <person name="Leebens-Mack J."/>
            <person name="Grimwood J."/>
            <person name="Schmutz J."/>
            <person name="Soltis P."/>
            <person name="Soltis D."/>
            <person name="Chen Z.-H."/>
        </authorList>
    </citation>
    <scope>NUCLEOTIDE SEQUENCE [LARGE SCALE GENOMIC DNA]</scope>
    <source>
        <strain evidence="8">Whitten #5841</strain>
        <tissue evidence="8">Leaf</tissue>
    </source>
</reference>
<evidence type="ECO:0000256" key="4">
    <source>
        <dbReference type="ARBA" id="ARBA00022780"/>
    </source>
</evidence>